<dbReference type="GO" id="GO:0022625">
    <property type="term" value="C:cytosolic large ribosomal subunit"/>
    <property type="evidence" value="ECO:0007669"/>
    <property type="project" value="TreeGrafter"/>
</dbReference>
<keyword evidence="2 5" id="KW-0689">Ribosomal protein</keyword>
<dbReference type="HAMAP" id="MF_00539">
    <property type="entry name" value="Ribosomal_bL27"/>
    <property type="match status" value="1"/>
</dbReference>
<evidence type="ECO:0000313" key="9">
    <source>
        <dbReference type="Proteomes" id="UP000321298"/>
    </source>
</evidence>
<sequence length="105" mass="11509">MLMNQENLQMFAHHKGGGSSANGRDSAGRRLGTKVADGQALKAGSIIYRQRGTHIYPGVNVKKGGDDTLFALTDGVVKFERKGRDKRQVSVYTREQYNEILAAAK</sequence>
<evidence type="ECO:0000313" key="8">
    <source>
        <dbReference type="EMBL" id="QEA44426.1"/>
    </source>
</evidence>
<dbReference type="PRINTS" id="PR00063">
    <property type="entry name" value="RIBOSOMALL27"/>
</dbReference>
<dbReference type="EMBL" id="CP042387">
    <property type="protein sequence ID" value="QEA44426.1"/>
    <property type="molecule type" value="Genomic_DNA"/>
</dbReference>
<dbReference type="Proteomes" id="UP000478636">
    <property type="component" value="Unassembled WGS sequence"/>
</dbReference>
<reference evidence="8 9" key="1">
    <citation type="submission" date="2019-06" db="EMBL/GenBank/DDBJ databases">
        <title>Genome analyses of bacteria isolated from kimchi.</title>
        <authorList>
            <person name="Lee S."/>
            <person name="Ahn S."/>
            <person name="Roh S."/>
        </authorList>
    </citation>
    <scope>NUCLEOTIDE SEQUENCE [LARGE SCALE GENOMIC DNA]</scope>
    <source>
        <strain evidence="8 9">CBA3625</strain>
    </source>
</reference>
<dbReference type="PANTHER" id="PTHR15893:SF0">
    <property type="entry name" value="LARGE RIBOSOMAL SUBUNIT PROTEIN BL27M"/>
    <property type="match status" value="1"/>
</dbReference>
<evidence type="ECO:0000256" key="5">
    <source>
        <dbReference type="HAMAP-Rule" id="MF_00539"/>
    </source>
</evidence>
<dbReference type="RefSeq" id="WP_010000600.1">
    <property type="nucleotide sequence ID" value="NZ_BJMJ01000009.1"/>
</dbReference>
<dbReference type="STRING" id="1246.BCR17_07285"/>
<accession>A0A0Q0Y8V9</accession>
<dbReference type="GO" id="GO:0006412">
    <property type="term" value="P:translation"/>
    <property type="evidence" value="ECO:0007669"/>
    <property type="project" value="UniProtKB-UniRule"/>
</dbReference>
<proteinExistence type="inferred from homology"/>
<evidence type="ECO:0000256" key="2">
    <source>
        <dbReference type="ARBA" id="ARBA00022980"/>
    </source>
</evidence>
<dbReference type="NCBIfam" id="TIGR00062">
    <property type="entry name" value="L27"/>
    <property type="match status" value="1"/>
</dbReference>
<dbReference type="InterPro" id="IPR018261">
    <property type="entry name" value="Ribosomal_bL27_CS"/>
</dbReference>
<protein>
    <recommendedName>
        <fullName evidence="4 5">Large ribosomal subunit protein bL27</fullName>
    </recommendedName>
</protein>
<evidence type="ECO:0000256" key="1">
    <source>
        <dbReference type="ARBA" id="ARBA00010797"/>
    </source>
</evidence>
<gene>
    <name evidence="5 7" type="primary">rpmA</name>
    <name evidence="8" type="ORF">FGL83_06950</name>
    <name evidence="7" type="ORF">GQS40_06330</name>
</gene>
<evidence type="ECO:0000256" key="6">
    <source>
        <dbReference type="SAM" id="MobiDB-lite"/>
    </source>
</evidence>
<dbReference type="KEGG" id="llf:BCR17_07285"/>
<dbReference type="GeneID" id="66531933"/>
<evidence type="ECO:0000313" key="10">
    <source>
        <dbReference type="Proteomes" id="UP000478636"/>
    </source>
</evidence>
<name>A0A0Q0Y8V9_LEULA</name>
<reference evidence="7 10" key="2">
    <citation type="submission" date="2019-12" db="EMBL/GenBank/DDBJ databases">
        <title>Complete genome sequence of Leuconostoc lactis strain AVN1 provides insights into metabolic potential.</title>
        <authorList>
            <person name="Besrour N."/>
            <person name="Najjari A."/>
            <person name="Fhoula I."/>
            <person name="Jaballah S."/>
            <person name="Klibi N."/>
            <person name="Ouzari H.I."/>
        </authorList>
    </citation>
    <scope>NUCLEOTIDE SEQUENCE [LARGE SCALE GENOMIC DNA]</scope>
    <source>
        <strain evidence="7 10">AVN1</strain>
    </source>
</reference>
<feature type="region of interest" description="Disordered" evidence="6">
    <location>
        <begin position="11"/>
        <end position="31"/>
    </location>
</feature>
<evidence type="ECO:0000313" key="7">
    <source>
        <dbReference type="EMBL" id="MWN21288.1"/>
    </source>
</evidence>
<evidence type="ECO:0000256" key="3">
    <source>
        <dbReference type="ARBA" id="ARBA00023274"/>
    </source>
</evidence>
<dbReference type="OrthoDB" id="9803474at2"/>
<dbReference type="FunFam" id="2.40.50.100:FF:000004">
    <property type="entry name" value="50S ribosomal protein L27"/>
    <property type="match status" value="1"/>
</dbReference>
<dbReference type="PROSITE" id="PS00831">
    <property type="entry name" value="RIBOSOMAL_L27"/>
    <property type="match status" value="1"/>
</dbReference>
<dbReference type="InterPro" id="IPR001684">
    <property type="entry name" value="Ribosomal_bL27"/>
</dbReference>
<dbReference type="Proteomes" id="UP000321298">
    <property type="component" value="Chromosome"/>
</dbReference>
<dbReference type="eggNOG" id="COG0211">
    <property type="taxonomic scope" value="Bacteria"/>
</dbReference>
<dbReference type="AlphaFoldDB" id="A0A0Q0Y8V9"/>
<dbReference type="Pfam" id="PF01016">
    <property type="entry name" value="Ribosomal_L27"/>
    <property type="match status" value="1"/>
</dbReference>
<organism evidence="7 10">
    <name type="scientific">Leuconostoc lactis</name>
    <dbReference type="NCBI Taxonomy" id="1246"/>
    <lineage>
        <taxon>Bacteria</taxon>
        <taxon>Bacillati</taxon>
        <taxon>Bacillota</taxon>
        <taxon>Bacilli</taxon>
        <taxon>Lactobacillales</taxon>
        <taxon>Lactobacillaceae</taxon>
        <taxon>Leuconostoc</taxon>
    </lineage>
</organism>
<dbReference type="Gene3D" id="2.40.50.100">
    <property type="match status" value="1"/>
</dbReference>
<dbReference type="GO" id="GO:0003735">
    <property type="term" value="F:structural constituent of ribosome"/>
    <property type="evidence" value="ECO:0007669"/>
    <property type="project" value="InterPro"/>
</dbReference>
<dbReference type="PANTHER" id="PTHR15893">
    <property type="entry name" value="RIBOSOMAL PROTEIN L27"/>
    <property type="match status" value="1"/>
</dbReference>
<keyword evidence="3 5" id="KW-0687">Ribonucleoprotein</keyword>
<evidence type="ECO:0000256" key="4">
    <source>
        <dbReference type="ARBA" id="ARBA00035175"/>
    </source>
</evidence>
<dbReference type="EMBL" id="WSZI01000013">
    <property type="protein sequence ID" value="MWN21288.1"/>
    <property type="molecule type" value="Genomic_DNA"/>
</dbReference>
<keyword evidence="9" id="KW-1185">Reference proteome</keyword>
<dbReference type="SUPFAM" id="SSF110324">
    <property type="entry name" value="Ribosomal L27 protein-like"/>
    <property type="match status" value="1"/>
</dbReference>
<comment type="similarity">
    <text evidence="1 5">Belongs to the bacterial ribosomal protein bL27 family.</text>
</comment>